<feature type="region of interest" description="Disordered" evidence="1">
    <location>
        <begin position="46"/>
        <end position="137"/>
    </location>
</feature>
<dbReference type="PANTHER" id="PTHR45496:SF5">
    <property type="entry name" value="DNAJ DOMAIN CONTAINING PROTEIN, EXPRESSED"/>
    <property type="match status" value="1"/>
</dbReference>
<organism evidence="2 3">
    <name type="scientific">Dichanthelium oligosanthes</name>
    <dbReference type="NCBI Taxonomy" id="888268"/>
    <lineage>
        <taxon>Eukaryota</taxon>
        <taxon>Viridiplantae</taxon>
        <taxon>Streptophyta</taxon>
        <taxon>Embryophyta</taxon>
        <taxon>Tracheophyta</taxon>
        <taxon>Spermatophyta</taxon>
        <taxon>Magnoliopsida</taxon>
        <taxon>Liliopsida</taxon>
        <taxon>Poales</taxon>
        <taxon>Poaceae</taxon>
        <taxon>PACMAD clade</taxon>
        <taxon>Panicoideae</taxon>
        <taxon>Panicodae</taxon>
        <taxon>Paniceae</taxon>
        <taxon>Dichantheliinae</taxon>
        <taxon>Dichanthelium</taxon>
    </lineage>
</organism>
<sequence>MDFSAGRRGGGGGGPGDGREQANHWLEIAEKLLAARDLVDCKRFAERAVDSSSLLPTSSSPPSRSSHRASPTRSPSCSSRPGPAPTRPPSPAPSAALRSSSACATRTRAPRSRSVSSTTPTPSSPIRPAAHRLPPIK</sequence>
<keyword evidence="3" id="KW-1185">Reference proteome</keyword>
<feature type="region of interest" description="Disordered" evidence="1">
    <location>
        <begin position="1"/>
        <end position="22"/>
    </location>
</feature>
<feature type="compositionally biased region" description="Low complexity" evidence="1">
    <location>
        <begin position="51"/>
        <end position="81"/>
    </location>
</feature>
<evidence type="ECO:0000256" key="1">
    <source>
        <dbReference type="SAM" id="MobiDB-lite"/>
    </source>
</evidence>
<dbReference type="AlphaFoldDB" id="A0A1E5VL17"/>
<dbReference type="STRING" id="888268.A0A1E5VL17"/>
<evidence type="ECO:0000313" key="3">
    <source>
        <dbReference type="Proteomes" id="UP000095767"/>
    </source>
</evidence>
<accession>A0A1E5VL17</accession>
<dbReference type="PANTHER" id="PTHR45496">
    <property type="entry name" value="CHAPERONE DNAJ-DOMAIN SUPERFAMILY PROTEIN"/>
    <property type="match status" value="1"/>
</dbReference>
<comment type="caution">
    <text evidence="2">The sequence shown here is derived from an EMBL/GenBank/DDBJ whole genome shotgun (WGS) entry which is preliminary data.</text>
</comment>
<feature type="compositionally biased region" description="Pro residues" evidence="1">
    <location>
        <begin position="82"/>
        <end position="92"/>
    </location>
</feature>
<name>A0A1E5VL17_9POAL</name>
<feature type="compositionally biased region" description="Low complexity" evidence="1">
    <location>
        <begin position="93"/>
        <end position="128"/>
    </location>
</feature>
<reference evidence="2 3" key="1">
    <citation type="submission" date="2016-09" db="EMBL/GenBank/DDBJ databases">
        <title>The draft genome of Dichanthelium oligosanthes: A C3 panicoid grass species.</title>
        <authorList>
            <person name="Studer A.J."/>
            <person name="Schnable J.C."/>
            <person name="Brutnell T.P."/>
        </authorList>
    </citation>
    <scope>NUCLEOTIDE SEQUENCE [LARGE SCALE GENOMIC DNA]</scope>
    <source>
        <strain evidence="3">cv. Kellogg 1175</strain>
        <tissue evidence="2">Leaf</tissue>
    </source>
</reference>
<dbReference type="EMBL" id="LWDX02036405">
    <property type="protein sequence ID" value="OEL25762.1"/>
    <property type="molecule type" value="Genomic_DNA"/>
</dbReference>
<evidence type="ECO:0000313" key="2">
    <source>
        <dbReference type="EMBL" id="OEL25762.1"/>
    </source>
</evidence>
<dbReference type="InterPro" id="IPR053052">
    <property type="entry name" value="Imprinting_Balance_Reg"/>
</dbReference>
<dbReference type="Proteomes" id="UP000095767">
    <property type="component" value="Unassembled WGS sequence"/>
</dbReference>
<proteinExistence type="predicted"/>
<gene>
    <name evidence="2" type="ORF">BAE44_0013219</name>
</gene>
<feature type="compositionally biased region" description="Gly residues" evidence="1">
    <location>
        <begin position="7"/>
        <end position="16"/>
    </location>
</feature>
<protein>
    <submittedName>
        <fullName evidence="2">Uncharacterized protein</fullName>
    </submittedName>
</protein>